<reference evidence="12" key="1">
    <citation type="journal article" date="2019" name="Int. J. Syst. Evol. Microbiol.">
        <title>The Global Catalogue of Microorganisms (GCM) 10K type strain sequencing project: providing services to taxonomists for standard genome sequencing and annotation.</title>
        <authorList>
            <consortium name="The Broad Institute Genomics Platform"/>
            <consortium name="The Broad Institute Genome Sequencing Center for Infectious Disease"/>
            <person name="Wu L."/>
            <person name="Ma J."/>
        </authorList>
    </citation>
    <scope>NUCLEOTIDE SEQUENCE [LARGE SCALE GENOMIC DNA]</scope>
    <source>
        <strain evidence="12">KCTC 52640</strain>
    </source>
</reference>
<proteinExistence type="inferred from homology"/>
<keyword evidence="12" id="KW-1185">Reference proteome</keyword>
<dbReference type="NCBIfam" id="NF002298">
    <property type="entry name" value="PRK01222.1-4"/>
    <property type="match status" value="1"/>
</dbReference>
<evidence type="ECO:0000256" key="2">
    <source>
        <dbReference type="ARBA" id="ARBA00004664"/>
    </source>
</evidence>
<evidence type="ECO:0000313" key="11">
    <source>
        <dbReference type="EMBL" id="MFC3105632.1"/>
    </source>
</evidence>
<evidence type="ECO:0000256" key="6">
    <source>
        <dbReference type="ARBA" id="ARBA00022822"/>
    </source>
</evidence>
<dbReference type="InterPro" id="IPR001240">
    <property type="entry name" value="PRAI_dom"/>
</dbReference>
<organism evidence="11 12">
    <name type="scientific">Salinisphaera aquimarina</name>
    <dbReference type="NCBI Taxonomy" id="2094031"/>
    <lineage>
        <taxon>Bacteria</taxon>
        <taxon>Pseudomonadati</taxon>
        <taxon>Pseudomonadota</taxon>
        <taxon>Gammaproteobacteria</taxon>
        <taxon>Salinisphaerales</taxon>
        <taxon>Salinisphaeraceae</taxon>
        <taxon>Salinisphaera</taxon>
    </lineage>
</organism>
<evidence type="ECO:0000256" key="5">
    <source>
        <dbReference type="ARBA" id="ARBA00022605"/>
    </source>
</evidence>
<gene>
    <name evidence="9" type="primary">trpF</name>
    <name evidence="11" type="ORF">ACFOSU_17300</name>
</gene>
<dbReference type="EC" id="5.3.1.24" evidence="3 9"/>
<protein>
    <recommendedName>
        <fullName evidence="4 9">N-(5'-phosphoribosyl)anthranilate isomerase</fullName>
        <shortName evidence="9">PRAI</shortName>
        <ecNumber evidence="3 9">5.3.1.24</ecNumber>
    </recommendedName>
</protein>
<keyword evidence="5 9" id="KW-0028">Amino-acid biosynthesis</keyword>
<dbReference type="SUPFAM" id="SSF51366">
    <property type="entry name" value="Ribulose-phoshate binding barrel"/>
    <property type="match status" value="1"/>
</dbReference>
<evidence type="ECO:0000256" key="1">
    <source>
        <dbReference type="ARBA" id="ARBA00001164"/>
    </source>
</evidence>
<dbReference type="InterPro" id="IPR044643">
    <property type="entry name" value="TrpF_fam"/>
</dbReference>
<evidence type="ECO:0000256" key="3">
    <source>
        <dbReference type="ARBA" id="ARBA00012572"/>
    </source>
</evidence>
<keyword evidence="8 9" id="KW-0413">Isomerase</keyword>
<feature type="domain" description="N-(5'phosphoribosyl) anthranilate isomerase (PRAI)" evidence="10">
    <location>
        <begin position="6"/>
        <end position="201"/>
    </location>
</feature>
<dbReference type="InterPro" id="IPR013785">
    <property type="entry name" value="Aldolase_TIM"/>
</dbReference>
<dbReference type="EMBL" id="JBHRSS010000008">
    <property type="protein sequence ID" value="MFC3105632.1"/>
    <property type="molecule type" value="Genomic_DNA"/>
</dbReference>
<dbReference type="PANTHER" id="PTHR42894:SF1">
    <property type="entry name" value="N-(5'-PHOSPHORIBOSYL)ANTHRANILATE ISOMERASE"/>
    <property type="match status" value="1"/>
</dbReference>
<dbReference type="PANTHER" id="PTHR42894">
    <property type="entry name" value="N-(5'-PHOSPHORIBOSYL)ANTHRANILATE ISOMERASE"/>
    <property type="match status" value="1"/>
</dbReference>
<dbReference type="Pfam" id="PF00697">
    <property type="entry name" value="PRAI"/>
    <property type="match status" value="1"/>
</dbReference>
<dbReference type="GO" id="GO:0004640">
    <property type="term" value="F:phosphoribosylanthranilate isomerase activity"/>
    <property type="evidence" value="ECO:0007669"/>
    <property type="project" value="UniProtKB-EC"/>
</dbReference>
<comment type="similarity">
    <text evidence="9">Belongs to the TrpF family.</text>
</comment>
<comment type="caution">
    <text evidence="11">The sequence shown here is derived from an EMBL/GenBank/DDBJ whole genome shotgun (WGS) entry which is preliminary data.</text>
</comment>
<evidence type="ECO:0000259" key="10">
    <source>
        <dbReference type="Pfam" id="PF00697"/>
    </source>
</evidence>
<dbReference type="RefSeq" id="WP_380691169.1">
    <property type="nucleotide sequence ID" value="NZ_JBHRSS010000008.1"/>
</dbReference>
<dbReference type="CDD" id="cd00405">
    <property type="entry name" value="PRAI"/>
    <property type="match status" value="1"/>
</dbReference>
<sequence>MHRVRIKICGVTRVEDALAAARAGVDAIGLVFYPDSSRVVTMDQARAISRALPPFVARAALFLDASEDEVRHVIETLRPDVLQFHGREAPEFCRMFGMPYLKSVPMGEDDIDLGAWAEAYGDAQGLLLDANRAGEAGGRGKTFDWQAEAERPDLPLVVAGGLSVDNVAEAIRRFTPYAVDVSSGVESAPGIKDAQRMQDFAAAVINTIG</sequence>
<name>A0ABV7EVJ9_9GAMM</name>
<evidence type="ECO:0000256" key="8">
    <source>
        <dbReference type="ARBA" id="ARBA00023235"/>
    </source>
</evidence>
<accession>A0ABV7EVJ9</accession>
<dbReference type="Gene3D" id="3.20.20.70">
    <property type="entry name" value="Aldolase class I"/>
    <property type="match status" value="1"/>
</dbReference>
<keyword evidence="6 9" id="KW-0822">Tryptophan biosynthesis</keyword>
<dbReference type="Proteomes" id="UP001595462">
    <property type="component" value="Unassembled WGS sequence"/>
</dbReference>
<evidence type="ECO:0000256" key="9">
    <source>
        <dbReference type="HAMAP-Rule" id="MF_00135"/>
    </source>
</evidence>
<evidence type="ECO:0000256" key="7">
    <source>
        <dbReference type="ARBA" id="ARBA00023141"/>
    </source>
</evidence>
<dbReference type="HAMAP" id="MF_00135">
    <property type="entry name" value="PRAI"/>
    <property type="match status" value="1"/>
</dbReference>
<keyword evidence="7 9" id="KW-0057">Aromatic amino acid biosynthesis</keyword>
<evidence type="ECO:0000313" key="12">
    <source>
        <dbReference type="Proteomes" id="UP001595462"/>
    </source>
</evidence>
<comment type="pathway">
    <text evidence="2 9">Amino-acid biosynthesis; L-tryptophan biosynthesis; L-tryptophan from chorismate: step 3/5.</text>
</comment>
<dbReference type="InterPro" id="IPR011060">
    <property type="entry name" value="RibuloseP-bd_barrel"/>
</dbReference>
<evidence type="ECO:0000256" key="4">
    <source>
        <dbReference type="ARBA" id="ARBA00022272"/>
    </source>
</evidence>
<comment type="catalytic activity">
    <reaction evidence="1 9">
        <text>N-(5-phospho-beta-D-ribosyl)anthranilate = 1-(2-carboxyphenylamino)-1-deoxy-D-ribulose 5-phosphate</text>
        <dbReference type="Rhea" id="RHEA:21540"/>
        <dbReference type="ChEBI" id="CHEBI:18277"/>
        <dbReference type="ChEBI" id="CHEBI:58613"/>
        <dbReference type="EC" id="5.3.1.24"/>
    </reaction>
</comment>